<keyword evidence="8 12" id="KW-0694">RNA-binding</keyword>
<dbReference type="Gene3D" id="3.40.50.10890">
    <property type="match status" value="1"/>
</dbReference>
<dbReference type="InterPro" id="IPR011108">
    <property type="entry name" value="RMMBL"/>
</dbReference>
<reference evidence="15 16" key="1">
    <citation type="journal article" date="2015" name="Stand. Genomic Sci.">
        <title>Complete genome sequence of and proposal of Thermofilum uzonense sp. nov. a novel hyperthermophilic crenarchaeon and emended description of the genus Thermofilum.</title>
        <authorList>
            <person name="Toshchakov S.V."/>
            <person name="Korzhenkov A.A."/>
            <person name="Samarov N.I."/>
            <person name="Mazunin I.O."/>
            <person name="Mozhey O.I."/>
            <person name="Shmyr I.S."/>
            <person name="Derbikova K.S."/>
            <person name="Taranov E.A."/>
            <person name="Dominova I.N."/>
            <person name="Bonch-Osmolovskaya E.A."/>
            <person name="Patrushev M.V."/>
            <person name="Podosokorskaya O.A."/>
            <person name="Kublanov I.V."/>
        </authorList>
    </citation>
    <scope>NUCLEOTIDE SEQUENCE [LARGE SCALE GENOMIC DNA]</scope>
    <source>
        <strain evidence="15 16">1807-2</strain>
    </source>
</reference>
<dbReference type="InterPro" id="IPR022712">
    <property type="entry name" value="Beta_Casp"/>
</dbReference>
<comment type="caution">
    <text evidence="12">Lacks conserved residue(s) required for the propagation of feature annotation.</text>
</comment>
<feature type="binding site" evidence="12">
    <location>
        <position position="336"/>
    </location>
    <ligand>
        <name>Zn(2+)</name>
        <dbReference type="ChEBI" id="CHEBI:29105"/>
        <label>1</label>
    </ligand>
</feature>
<feature type="binding site" evidence="12">
    <location>
        <position position="228"/>
    </location>
    <ligand>
        <name>Zn(2+)</name>
        <dbReference type="ChEBI" id="CHEBI:29105"/>
        <label>1</label>
    </ligand>
</feature>
<dbReference type="EC" id="3.1.-.-" evidence="12"/>
<dbReference type="SUPFAM" id="SSF56281">
    <property type="entry name" value="Metallo-hydrolase/oxidoreductase"/>
    <property type="match status" value="1"/>
</dbReference>
<evidence type="ECO:0000256" key="3">
    <source>
        <dbReference type="ARBA" id="ARBA00022723"/>
    </source>
</evidence>
<dbReference type="HOGENOM" id="CLU_009673_5_1_2"/>
<feature type="binding site" evidence="12">
    <location>
        <position position="230"/>
    </location>
    <ligand>
        <name>Zn(2+)</name>
        <dbReference type="ChEBI" id="CHEBI:29105"/>
        <label>2</label>
    </ligand>
</feature>
<accession>A0A0F7FKG9</accession>
<keyword evidence="10 12" id="KW-0238">DNA-binding</keyword>
<dbReference type="GO" id="GO:0004521">
    <property type="term" value="F:RNA endonuclease activity"/>
    <property type="evidence" value="ECO:0007669"/>
    <property type="project" value="UniProtKB-UniRule"/>
</dbReference>
<dbReference type="EMBL" id="CP009961">
    <property type="protein sequence ID" value="AKG39457.1"/>
    <property type="molecule type" value="Genomic_DNA"/>
</dbReference>
<keyword evidence="3 12" id="KW-0479">Metal-binding</keyword>
<keyword evidence="9 12" id="KW-0805">Transcription regulation</keyword>
<dbReference type="Gene3D" id="3.60.15.10">
    <property type="entry name" value="Ribonuclease Z/Hydroxyacylglutathione hydrolase-like"/>
    <property type="match status" value="1"/>
</dbReference>
<evidence type="ECO:0000256" key="7">
    <source>
        <dbReference type="ARBA" id="ARBA00022839"/>
    </source>
</evidence>
<evidence type="ECO:0000256" key="4">
    <source>
        <dbReference type="ARBA" id="ARBA00022759"/>
    </source>
</evidence>
<dbReference type="Proteomes" id="UP000067434">
    <property type="component" value="Chromosome"/>
</dbReference>
<evidence type="ECO:0000256" key="6">
    <source>
        <dbReference type="ARBA" id="ARBA00022833"/>
    </source>
</evidence>
<dbReference type="CDD" id="cd22532">
    <property type="entry name" value="KH-II_CPSF_arch_rpt1"/>
    <property type="match status" value="1"/>
</dbReference>
<comment type="similarity">
    <text evidence="12">Belongs to the metallo-beta-lactamase superfamily. RNA-metabolizing metallo-beta-lactamase-like family. FttA subfamily.</text>
</comment>
<dbReference type="CDD" id="cd16295">
    <property type="entry name" value="TTHA0252-CPSF-like_MBL-fold"/>
    <property type="match status" value="1"/>
</dbReference>
<evidence type="ECO:0000256" key="8">
    <source>
        <dbReference type="ARBA" id="ARBA00022884"/>
    </source>
</evidence>
<dbReference type="SMART" id="SM01027">
    <property type="entry name" value="Beta-Casp"/>
    <property type="match status" value="1"/>
</dbReference>
<feature type="domain" description="Metallo-beta-lactamase" evidence="13">
    <location>
        <begin position="178"/>
        <end position="389"/>
    </location>
</feature>
<dbReference type="KEGG" id="thf:MA03_08445"/>
<feature type="binding site" evidence="12">
    <location>
        <position position="584"/>
    </location>
    <ligand>
        <name>Zn(2+)</name>
        <dbReference type="ChEBI" id="CHEBI:29105"/>
        <label>2</label>
    </ligand>
</feature>
<evidence type="ECO:0000256" key="12">
    <source>
        <dbReference type="HAMAP-Rule" id="MF_00870"/>
    </source>
</evidence>
<keyword evidence="11" id="KW-0804">Transcription</keyword>
<feature type="binding site" evidence="12">
    <location>
        <position position="226"/>
    </location>
    <ligand>
        <name>Zn(2+)</name>
        <dbReference type="ChEBI" id="CHEBI:29105"/>
        <label>1</label>
    </ligand>
</feature>
<evidence type="ECO:0000256" key="10">
    <source>
        <dbReference type="ARBA" id="ARBA00023125"/>
    </source>
</evidence>
<dbReference type="InterPro" id="IPR050698">
    <property type="entry name" value="MBL"/>
</dbReference>
<evidence type="ECO:0000313" key="16">
    <source>
        <dbReference type="Proteomes" id="UP000067434"/>
    </source>
</evidence>
<dbReference type="AlphaFoldDB" id="A0A0F7FKG9"/>
<dbReference type="NCBIfam" id="TIGR03675">
    <property type="entry name" value="arCOG00543"/>
    <property type="match status" value="1"/>
</dbReference>
<evidence type="ECO:0000256" key="1">
    <source>
        <dbReference type="ARBA" id="ARBA00022472"/>
    </source>
</evidence>
<dbReference type="Pfam" id="PF10996">
    <property type="entry name" value="Beta-Casp"/>
    <property type="match status" value="1"/>
</dbReference>
<dbReference type="InterPro" id="IPR036866">
    <property type="entry name" value="RibonucZ/Hydroxyglut_hydro"/>
</dbReference>
<dbReference type="Pfam" id="PF07521">
    <property type="entry name" value="RMMBL"/>
    <property type="match status" value="1"/>
</dbReference>
<comment type="function">
    <text evidence="12">Terminates transcription on the whole genome. Termination is linked to FttA-mediated RNA cleavage and does not require NTP hydrolysis. Cleaves endonucleolytically at the RNA exit channel of RNA polymerase (RNAP); the 5'-3' exonuclease activity of this protein degrades the nascent RNA released from RNAP.</text>
</comment>
<dbReference type="InterPro" id="IPR015946">
    <property type="entry name" value="KH_dom-like_a/b"/>
</dbReference>
<keyword evidence="4 12" id="KW-0255">Endonuclease</keyword>
<keyword evidence="16" id="KW-1185">Reference proteome</keyword>
<dbReference type="GO" id="GO:0003723">
    <property type="term" value="F:RNA binding"/>
    <property type="evidence" value="ECO:0007669"/>
    <property type="project" value="UniProtKB-UniRule"/>
</dbReference>
<dbReference type="PANTHER" id="PTHR11203">
    <property type="entry name" value="CLEAVAGE AND POLYADENYLATION SPECIFICITY FACTOR FAMILY MEMBER"/>
    <property type="match status" value="1"/>
</dbReference>
<dbReference type="GO" id="GO:0004532">
    <property type="term" value="F:RNA exonuclease activity"/>
    <property type="evidence" value="ECO:0007669"/>
    <property type="project" value="UniProtKB-UniRule"/>
</dbReference>
<dbReference type="GO" id="GO:0006353">
    <property type="term" value="P:DNA-templated transcription termination"/>
    <property type="evidence" value="ECO:0007669"/>
    <property type="project" value="UniProtKB-UniRule"/>
</dbReference>
<evidence type="ECO:0000313" key="15">
    <source>
        <dbReference type="EMBL" id="AKG39457.1"/>
    </source>
</evidence>
<dbReference type="Pfam" id="PF00753">
    <property type="entry name" value="Lactamase_B"/>
    <property type="match status" value="1"/>
</dbReference>
<dbReference type="InterPro" id="IPR001279">
    <property type="entry name" value="Metallo-B-lactamas"/>
</dbReference>
<dbReference type="Pfam" id="PF17214">
    <property type="entry name" value="KH_TffA"/>
    <property type="match status" value="1"/>
</dbReference>
<comment type="cofactor">
    <cofactor evidence="12">
        <name>Zn(2+)</name>
        <dbReference type="ChEBI" id="CHEBI:29105"/>
    </cofactor>
    <text evidence="12">Binds 2 Zn(2+) ions, which are required for nuclease activity.</text>
</comment>
<dbReference type="PATRIC" id="fig|1550241.5.peg.1750"/>
<evidence type="ECO:0000256" key="11">
    <source>
        <dbReference type="ARBA" id="ARBA00023163"/>
    </source>
</evidence>
<keyword evidence="1 12" id="KW-0806">Transcription termination</keyword>
<gene>
    <name evidence="12" type="primary">fttA</name>
    <name evidence="15" type="ORF">MA03_08445</name>
</gene>
<dbReference type="GO" id="GO:0008270">
    <property type="term" value="F:zinc ion binding"/>
    <property type="evidence" value="ECO:0007669"/>
    <property type="project" value="UniProtKB-UniRule"/>
</dbReference>
<dbReference type="PANTHER" id="PTHR11203:SF51">
    <property type="entry name" value="CLEAVAGE AND POLYADENYLATION SPECIFICITY FACTOR"/>
    <property type="match status" value="1"/>
</dbReference>
<feature type="binding site" evidence="12">
    <location>
        <position position="336"/>
    </location>
    <ligand>
        <name>Zn(2+)</name>
        <dbReference type="ChEBI" id="CHEBI:29105"/>
        <label>2</label>
    </ligand>
</feature>
<keyword evidence="7 12" id="KW-0269">Exonuclease</keyword>
<evidence type="ECO:0000256" key="5">
    <source>
        <dbReference type="ARBA" id="ARBA00022801"/>
    </source>
</evidence>
<dbReference type="Gene3D" id="3.30.300.20">
    <property type="match status" value="1"/>
</dbReference>
<proteinExistence type="inferred from homology"/>
<evidence type="ECO:0000259" key="14">
    <source>
        <dbReference type="SMART" id="SM01027"/>
    </source>
</evidence>
<dbReference type="Gene3D" id="3.30.300.230">
    <property type="match status" value="1"/>
</dbReference>
<keyword evidence="5 12" id="KW-0378">Hydrolase</keyword>
<dbReference type="SMART" id="SM00849">
    <property type="entry name" value="Lactamase_B"/>
    <property type="match status" value="1"/>
</dbReference>
<evidence type="ECO:0000259" key="13">
    <source>
        <dbReference type="SMART" id="SM00849"/>
    </source>
</evidence>
<protein>
    <recommendedName>
        <fullName evidence="12">Transcription termination factor FttA</fullName>
        <ecNumber evidence="12">3.1.-.-</ecNumber>
    </recommendedName>
</protein>
<comment type="subunit">
    <text evidence="12">Homodimer. Interacts with RNA polymerase (RNAP), interacts with the Spt4-Spt5 complex.</text>
</comment>
<feature type="domain" description="Beta-Casp" evidence="14">
    <location>
        <begin position="405"/>
        <end position="527"/>
    </location>
</feature>
<sequence>MFSNVPPNAEITKIDFEGPKIAIYTRRPQIFLDNDSELIKRIAKTLRKRVIVRGDEKSRLQEETSREIISSLIPREAGLKDLYFNESIGEVEIELLSPEKVDPNILTRIFVETLWYPRVLRRPPVVSRSIKEIRDIYRAEVDYRRRFLKELGNNVYRTPLFETDRVRIVSLGAFQEVGRSAVLVQTPESNILLDAGLKPTSGGDELPLFDLPEFDPQNLDAVVITHAHLDHVGALPVLFKYGYKGPVYMTEPTLHLAKLLFEDYIKVAEREGKPQIYSAREIASVILHTYTLSYGEVTDIAPEIRLTLYRSGHILGSSLIHLHIGEGLVNLIYTGDIKFARTMLLDPAHTKFPRAEILIMETTYGSKSDLLPSEEEAVLELGKIIKETIDKGGITLIPVLAVGRAQEVLLAILNLIRNKLIPPIPIFIEGMIDEVSAVHMTFPEYLSQAVRNQIYNDQNPFTSENIHIYRGENKEEVVGTRPAVILATSGMLTGGPVLEYLKLLADDPNSSLVFVSYQVEGTLGRKILQGLRKLTFIEDGKIITKELKMSIYRVEGFSGHSDRRQLEAYLRRIEPTPRTVILNHGEKGKIAEFQSYLLSEWFKKKTHLTFNVLAPQNAEAIRVV</sequence>
<organism evidence="15 16">
    <name type="scientific">Infirmifilum uzonense</name>
    <dbReference type="NCBI Taxonomy" id="1550241"/>
    <lineage>
        <taxon>Archaea</taxon>
        <taxon>Thermoproteota</taxon>
        <taxon>Thermoprotei</taxon>
        <taxon>Thermofilales</taxon>
        <taxon>Thermofilaceae</taxon>
        <taxon>Infirmifilum</taxon>
    </lineage>
</organism>
<dbReference type="GO" id="GO:0003677">
    <property type="term" value="F:DNA binding"/>
    <property type="evidence" value="ECO:0007669"/>
    <property type="project" value="UniProtKB-KW"/>
</dbReference>
<evidence type="ECO:0000256" key="9">
    <source>
        <dbReference type="ARBA" id="ARBA00023015"/>
    </source>
</evidence>
<evidence type="ECO:0000256" key="2">
    <source>
        <dbReference type="ARBA" id="ARBA00022722"/>
    </source>
</evidence>
<feature type="binding site" evidence="12">
    <location>
        <position position="231"/>
    </location>
    <ligand>
        <name>Zn(2+)</name>
        <dbReference type="ChEBI" id="CHEBI:29105"/>
        <label>2</label>
    </ligand>
</feature>
<keyword evidence="2 12" id="KW-0540">Nuclease</keyword>
<feature type="binding site" evidence="12">
    <location>
        <position position="313"/>
    </location>
    <ligand>
        <name>Zn(2+)</name>
        <dbReference type="ChEBI" id="CHEBI:29105"/>
        <label>1</label>
    </ligand>
</feature>
<dbReference type="InterPro" id="IPR033769">
    <property type="entry name" value="TffA_KH"/>
</dbReference>
<name>A0A0F7FKG9_9CREN</name>
<dbReference type="HAMAP" id="MF_00870">
    <property type="entry name" value="FttA"/>
    <property type="match status" value="1"/>
</dbReference>
<dbReference type="InterPro" id="IPR019975">
    <property type="entry name" value="aCPSF1"/>
</dbReference>
<keyword evidence="6 12" id="KW-0862">Zinc</keyword>